<proteinExistence type="predicted"/>
<accession>A0A561D275</accession>
<dbReference type="EMBL" id="VIVN01000010">
    <property type="protein sequence ID" value="TWD97402.1"/>
    <property type="molecule type" value="Genomic_DNA"/>
</dbReference>
<dbReference type="AlphaFoldDB" id="A0A561D275"/>
<dbReference type="RefSeq" id="WP_186446545.1">
    <property type="nucleotide sequence ID" value="NZ_VIVN01000010.1"/>
</dbReference>
<keyword evidence="2" id="KW-1185">Reference proteome</keyword>
<sequence length="49" mass="5754">MYGLIFTSILVFILIYKTYKLRKNKRSNGSFEDLDEELEIMLTEGDTFG</sequence>
<gene>
    <name evidence="1" type="ORF">FB550_1107</name>
</gene>
<protein>
    <submittedName>
        <fullName evidence="1">Uncharacterized protein</fullName>
    </submittedName>
</protein>
<evidence type="ECO:0000313" key="1">
    <source>
        <dbReference type="EMBL" id="TWD97402.1"/>
    </source>
</evidence>
<name>A0A561D275_9BACI</name>
<organism evidence="1 2">
    <name type="scientific">Neobacillus bataviensis</name>
    <dbReference type="NCBI Taxonomy" id="220685"/>
    <lineage>
        <taxon>Bacteria</taxon>
        <taxon>Bacillati</taxon>
        <taxon>Bacillota</taxon>
        <taxon>Bacilli</taxon>
        <taxon>Bacillales</taxon>
        <taxon>Bacillaceae</taxon>
        <taxon>Neobacillus</taxon>
    </lineage>
</organism>
<dbReference type="Proteomes" id="UP000319671">
    <property type="component" value="Unassembled WGS sequence"/>
</dbReference>
<evidence type="ECO:0000313" key="2">
    <source>
        <dbReference type="Proteomes" id="UP000319671"/>
    </source>
</evidence>
<comment type="caution">
    <text evidence="1">The sequence shown here is derived from an EMBL/GenBank/DDBJ whole genome shotgun (WGS) entry which is preliminary data.</text>
</comment>
<reference evidence="1 2" key="1">
    <citation type="submission" date="2019-06" db="EMBL/GenBank/DDBJ databases">
        <title>Sorghum-associated microbial communities from plants grown in Nebraska, USA.</title>
        <authorList>
            <person name="Schachtman D."/>
        </authorList>
    </citation>
    <scope>NUCLEOTIDE SEQUENCE [LARGE SCALE GENOMIC DNA]</scope>
    <source>
        <strain evidence="1 2">2482</strain>
    </source>
</reference>